<reference evidence="1 2" key="2">
    <citation type="journal article" date="2022" name="Mol. Ecol. Resour.">
        <title>The genomes of chicory, endive, great burdock and yacon provide insights into Asteraceae paleo-polyploidization history and plant inulin production.</title>
        <authorList>
            <person name="Fan W."/>
            <person name="Wang S."/>
            <person name="Wang H."/>
            <person name="Wang A."/>
            <person name="Jiang F."/>
            <person name="Liu H."/>
            <person name="Zhao H."/>
            <person name="Xu D."/>
            <person name="Zhang Y."/>
        </authorList>
    </citation>
    <scope>NUCLEOTIDE SEQUENCE [LARGE SCALE GENOMIC DNA]</scope>
    <source>
        <strain evidence="2">cv. Niubang</strain>
    </source>
</reference>
<organism evidence="1 2">
    <name type="scientific">Arctium lappa</name>
    <name type="common">Greater burdock</name>
    <name type="synonym">Lappa major</name>
    <dbReference type="NCBI Taxonomy" id="4217"/>
    <lineage>
        <taxon>Eukaryota</taxon>
        <taxon>Viridiplantae</taxon>
        <taxon>Streptophyta</taxon>
        <taxon>Embryophyta</taxon>
        <taxon>Tracheophyta</taxon>
        <taxon>Spermatophyta</taxon>
        <taxon>Magnoliopsida</taxon>
        <taxon>eudicotyledons</taxon>
        <taxon>Gunneridae</taxon>
        <taxon>Pentapetalae</taxon>
        <taxon>asterids</taxon>
        <taxon>campanulids</taxon>
        <taxon>Asterales</taxon>
        <taxon>Asteraceae</taxon>
        <taxon>Carduoideae</taxon>
        <taxon>Cardueae</taxon>
        <taxon>Arctiinae</taxon>
        <taxon>Arctium</taxon>
    </lineage>
</organism>
<evidence type="ECO:0000313" key="2">
    <source>
        <dbReference type="Proteomes" id="UP001055879"/>
    </source>
</evidence>
<gene>
    <name evidence="1" type="ORF">L6452_22288</name>
</gene>
<sequence>MVNTRSRIQSSPEGQSVTESTADRPNETVTVVPPLPPLLNGRVEQIPRTNIATVDPFLTEVTPQTQLMDIMRAMKETMAKRQELFMKLLEDRETRQLGKECSYNSFLCCKLPELSGTDEPVKCMNWLKEIEQAFRACDCDEGQKVKYGSQMLRVSALTWWNVFTTTIEESVLSKMAWTEFKRKLLEEYCNEEEMDLIEEKFRSIKKGDLSVKEYTRLFMEKLNLVRHVVSTEKVKVKAYLKGLPANMLSMVRKSKASNLHETIEKAKVMERLYARDKEEKMKIVGKRRWESPPSSYKKPRFQPGSKSFDNLQVANGERVVLWDILRECCQEISGEPFMMDLLPMPIGSFDVVVGMDWLAKHQAEILCSKKLIWIPVRDSDFIFVYGEKRKAFVVDAKAEKKKMEDVKIVNEFPDVFPDDLPGLPPDRQVEFRIDLILVEVPISCAPYRLVPTEVQKMMTQLQELLEKGYVKPSSSSGSSGTLCEEERRVDAYVHRLPRFEQGDHKEQIPVTPN</sequence>
<proteinExistence type="predicted"/>
<accession>A0ACB9AYZ7</accession>
<protein>
    <submittedName>
        <fullName evidence="1">Uncharacterized protein</fullName>
    </submittedName>
</protein>
<dbReference type="Proteomes" id="UP001055879">
    <property type="component" value="Linkage Group LG07"/>
</dbReference>
<name>A0ACB9AYZ7_ARCLA</name>
<reference evidence="2" key="1">
    <citation type="journal article" date="2022" name="Mol. Ecol. Resour.">
        <title>The genomes of chicory, endive, great burdock and yacon provide insights into Asteraceae palaeo-polyploidization history and plant inulin production.</title>
        <authorList>
            <person name="Fan W."/>
            <person name="Wang S."/>
            <person name="Wang H."/>
            <person name="Wang A."/>
            <person name="Jiang F."/>
            <person name="Liu H."/>
            <person name="Zhao H."/>
            <person name="Xu D."/>
            <person name="Zhang Y."/>
        </authorList>
    </citation>
    <scope>NUCLEOTIDE SEQUENCE [LARGE SCALE GENOMIC DNA]</scope>
    <source>
        <strain evidence="2">cv. Niubang</strain>
    </source>
</reference>
<evidence type="ECO:0000313" key="1">
    <source>
        <dbReference type="EMBL" id="KAI3715309.1"/>
    </source>
</evidence>
<keyword evidence="2" id="KW-1185">Reference proteome</keyword>
<dbReference type="EMBL" id="CM042053">
    <property type="protein sequence ID" value="KAI3715309.1"/>
    <property type="molecule type" value="Genomic_DNA"/>
</dbReference>
<comment type="caution">
    <text evidence="1">The sequence shown here is derived from an EMBL/GenBank/DDBJ whole genome shotgun (WGS) entry which is preliminary data.</text>
</comment>